<feature type="transmembrane region" description="Helical" evidence="7">
    <location>
        <begin position="257"/>
        <end position="277"/>
    </location>
</feature>
<keyword evidence="3 7" id="KW-0812">Transmembrane</keyword>
<sequence length="312" mass="33124">MSDHGALKNPPGDLESTAGTNTLNNNYLGSTTTPQAAQYNPNVVYTGEALNGGAGATQYGGTTQYGGFSSAHGRAPTMSTILPPSGGDFDPEPHKRLFRKFGNPGPLGLSAFALTTFVLSLINVNAHDVSTPNVVLGLALGYGGLVQIIAGIWEFAVGNTFGATAFCSYGGFWLSYATILIPGFGIAASYDSPTNPYEFNHAIGIYLICWFIFTFLMMLCTLKSTIAFFGLFFTLDMAFLMLSIADFRAGHSNSVHFLRAGGAFGLAAAVLAWYNALAGVMNHQNSFFTVPTGAFPWANKGNKPARQTTKDE</sequence>
<dbReference type="GO" id="GO:0005886">
    <property type="term" value="C:plasma membrane"/>
    <property type="evidence" value="ECO:0007669"/>
    <property type="project" value="TreeGrafter"/>
</dbReference>
<reference evidence="8 9" key="3">
    <citation type="journal article" date="2015" name="Genome Announc.">
        <title>Draft Genome Sequence of the Archiascomycetous Yeast Saitoella complicata.</title>
        <authorList>
            <person name="Yamauchi K."/>
            <person name="Kondo S."/>
            <person name="Hamamoto M."/>
            <person name="Takahashi Y."/>
            <person name="Ogura Y."/>
            <person name="Hayashi T."/>
            <person name="Nishida H."/>
        </authorList>
    </citation>
    <scope>NUCLEOTIDE SEQUENCE [LARGE SCALE GENOMIC DNA]</scope>
    <source>
        <strain evidence="8 9">NRRL Y-17804</strain>
    </source>
</reference>
<dbReference type="GO" id="GO:0015123">
    <property type="term" value="F:acetate transmembrane transporter activity"/>
    <property type="evidence" value="ECO:0007669"/>
    <property type="project" value="TreeGrafter"/>
</dbReference>
<evidence type="ECO:0000256" key="2">
    <source>
        <dbReference type="ARBA" id="ARBA00005587"/>
    </source>
</evidence>
<evidence type="ECO:0000313" key="8">
    <source>
        <dbReference type="EMBL" id="GAO51323.1"/>
    </source>
</evidence>
<dbReference type="PANTHER" id="PTHR31123">
    <property type="entry name" value="ACCUMULATION OF DYADS PROTEIN 2-RELATED"/>
    <property type="match status" value="1"/>
</dbReference>
<reference evidence="8 9" key="1">
    <citation type="journal article" date="2011" name="J. Gen. Appl. Microbiol.">
        <title>Draft genome sequencing of the enigmatic yeast Saitoella complicata.</title>
        <authorList>
            <person name="Nishida H."/>
            <person name="Hamamoto M."/>
            <person name="Sugiyama J."/>
        </authorList>
    </citation>
    <scope>NUCLEOTIDE SEQUENCE [LARGE SCALE GENOMIC DNA]</scope>
    <source>
        <strain evidence="8 9">NRRL Y-17804</strain>
    </source>
</reference>
<evidence type="ECO:0000256" key="3">
    <source>
        <dbReference type="ARBA" id="ARBA00022692"/>
    </source>
</evidence>
<accession>A0A0E9NNC8</accession>
<feature type="transmembrane region" description="Helical" evidence="7">
    <location>
        <begin position="134"/>
        <end position="157"/>
    </location>
</feature>
<comment type="caution">
    <text evidence="8">The sequence shown here is derived from an EMBL/GenBank/DDBJ whole genome shotgun (WGS) entry which is preliminary data.</text>
</comment>
<proteinExistence type="inferred from homology"/>
<organism evidence="8 9">
    <name type="scientific">Saitoella complicata (strain BCRC 22490 / CBS 7301 / JCM 7358 / NBRC 10748 / NRRL Y-17804)</name>
    <dbReference type="NCBI Taxonomy" id="698492"/>
    <lineage>
        <taxon>Eukaryota</taxon>
        <taxon>Fungi</taxon>
        <taxon>Dikarya</taxon>
        <taxon>Ascomycota</taxon>
        <taxon>Taphrinomycotina</taxon>
        <taxon>Taphrinomycotina incertae sedis</taxon>
        <taxon>Saitoella</taxon>
    </lineage>
</organism>
<comment type="similarity">
    <text evidence="2">Belongs to the acetate uptake transporter (AceTr) (TC 2.A.96) family.</text>
</comment>
<dbReference type="EMBL" id="BACD03000044">
    <property type="protein sequence ID" value="GAO51323.1"/>
    <property type="molecule type" value="Genomic_DNA"/>
</dbReference>
<gene>
    <name evidence="8" type="ORF">G7K_5426-t1</name>
</gene>
<feature type="region of interest" description="Disordered" evidence="6">
    <location>
        <begin position="1"/>
        <end position="35"/>
    </location>
</feature>
<dbReference type="NCBIfam" id="NF038013">
    <property type="entry name" value="AceTr_1"/>
    <property type="match status" value="1"/>
</dbReference>
<keyword evidence="5 7" id="KW-0472">Membrane</keyword>
<dbReference type="InterPro" id="IPR051633">
    <property type="entry name" value="AceTr"/>
</dbReference>
<name>A0A0E9NNC8_SAICN</name>
<protein>
    <submittedName>
        <fullName evidence="8">Uncharacterized protein</fullName>
    </submittedName>
</protein>
<evidence type="ECO:0000313" key="9">
    <source>
        <dbReference type="Proteomes" id="UP000033140"/>
    </source>
</evidence>
<keyword evidence="4 7" id="KW-1133">Transmembrane helix</keyword>
<feature type="transmembrane region" description="Helical" evidence="7">
    <location>
        <begin position="226"/>
        <end position="245"/>
    </location>
</feature>
<evidence type="ECO:0000256" key="4">
    <source>
        <dbReference type="ARBA" id="ARBA00022989"/>
    </source>
</evidence>
<reference evidence="8 9" key="2">
    <citation type="journal article" date="2014" name="J. Gen. Appl. Microbiol.">
        <title>The early diverging ascomycetous budding yeast Saitoella complicata has three histone deacetylases belonging to the Clr6, Hos2, and Rpd3 lineages.</title>
        <authorList>
            <person name="Nishida H."/>
            <person name="Matsumoto T."/>
            <person name="Kondo S."/>
            <person name="Hamamoto M."/>
            <person name="Yoshikawa H."/>
        </authorList>
    </citation>
    <scope>NUCLEOTIDE SEQUENCE [LARGE SCALE GENOMIC DNA]</scope>
    <source>
        <strain evidence="8 9">NRRL Y-17804</strain>
    </source>
</reference>
<dbReference type="Proteomes" id="UP000033140">
    <property type="component" value="Unassembled WGS sequence"/>
</dbReference>
<evidence type="ECO:0000256" key="6">
    <source>
        <dbReference type="SAM" id="MobiDB-lite"/>
    </source>
</evidence>
<dbReference type="Pfam" id="PF01184">
    <property type="entry name" value="Gpr1_Fun34_YaaH"/>
    <property type="match status" value="1"/>
</dbReference>
<dbReference type="InterPro" id="IPR000791">
    <property type="entry name" value="Gpr1/Fun34/SatP-like"/>
</dbReference>
<comment type="subcellular location">
    <subcellularLocation>
        <location evidence="1">Membrane</location>
        <topology evidence="1">Multi-pass membrane protein</topology>
    </subcellularLocation>
</comment>
<dbReference type="AlphaFoldDB" id="A0A0E9NNC8"/>
<evidence type="ECO:0000256" key="5">
    <source>
        <dbReference type="ARBA" id="ARBA00023136"/>
    </source>
</evidence>
<evidence type="ECO:0000256" key="1">
    <source>
        <dbReference type="ARBA" id="ARBA00004141"/>
    </source>
</evidence>
<evidence type="ECO:0000256" key="7">
    <source>
        <dbReference type="SAM" id="Phobius"/>
    </source>
</evidence>
<dbReference type="OMA" id="MWEMASG"/>
<dbReference type="STRING" id="698492.A0A0E9NNC8"/>
<feature type="transmembrane region" description="Helical" evidence="7">
    <location>
        <begin position="202"/>
        <end position="219"/>
    </location>
</feature>
<feature type="compositionally biased region" description="Polar residues" evidence="6">
    <location>
        <begin position="17"/>
        <end position="35"/>
    </location>
</feature>
<feature type="transmembrane region" description="Helical" evidence="7">
    <location>
        <begin position="105"/>
        <end position="122"/>
    </location>
</feature>
<dbReference type="PANTHER" id="PTHR31123:SF1">
    <property type="entry name" value="ACCUMULATION OF DYADS PROTEIN 2-RELATED"/>
    <property type="match status" value="1"/>
</dbReference>
<keyword evidence="9" id="KW-1185">Reference proteome</keyword>
<feature type="transmembrane region" description="Helical" evidence="7">
    <location>
        <begin position="169"/>
        <end position="190"/>
    </location>
</feature>